<proteinExistence type="predicted"/>
<name>C3ZZI5_BRAFL</name>
<dbReference type="PROSITE" id="PS50228">
    <property type="entry name" value="SUEL_LECTIN"/>
    <property type="match status" value="1"/>
</dbReference>
<sequence>MSQEITRENNHLYCPNHEDQDELKRTSHNGENPESNVLCAENTLDPGVISIYGQGTHSVEGHDVLEEESQYVVDNEPVRMGSCTRQLDTTVDHHHTAENNDIHLVGVGDVYFVSDENSAEESAMYTASAEHGGEDNAIEDIEKEPKVEHSGSTVTMDSDININSNRSQPANTEGGANGKTWHVDISEDIDIEPYAVTEMCENVTYTAGTTSCESTAQNPHENQSTYLMNERNDDSGLQKLCDSPNINRLYPNPMYGAGVQQQASEDSRQNSDVHKLRKPDVKIARGHMCALAALLLGFFVGAIIIGVAIGVYRSTEENQTASHMPGVNNRGTFSVTELTSTTVTMVHIGSSLGTNTITLGTINGTKSPSLGDNHGTNTPTLGTINGTKSHSLGNNHGTNITTLGSINGTKSPSLGNNHGTNITTLGSINGTKSPSLGNNHGTNITTLGSINGTKSPSLGNNHSTNPPNLCDTHGTKPPTNKRTHADPLHPGMLFPGWGGPTIHKKTACEEETLQLSCADGKKFLFIDDAFYGRRIINGRCRCGFFDTNCHRKCEKTYDRKSCQGLQRCGVTATNKNFGDPCPGTSKYLEVKYHCEGSESREYISLGCWRDTSDRAIPTLEGTDPRLDGDYKSRENPIEKCYQVALSRGFTVFAVQAGGWCGGSADGLNTYNKYGPSTTCASDGEGGPYGNEVYKITGQTLINAWCTGILDDDHLSYVL</sequence>
<feature type="region of interest" description="Disordered" evidence="1">
    <location>
        <begin position="254"/>
        <end position="274"/>
    </location>
</feature>
<feature type="compositionally biased region" description="Polar residues" evidence="1">
    <location>
        <begin position="150"/>
        <end position="171"/>
    </location>
</feature>
<keyword evidence="2" id="KW-1133">Transmembrane helix</keyword>
<dbReference type="InterPro" id="IPR000922">
    <property type="entry name" value="Lectin_gal-bd_dom"/>
</dbReference>
<feature type="region of interest" description="Disordered" evidence="1">
    <location>
        <begin position="145"/>
        <end position="179"/>
    </location>
</feature>
<dbReference type="Gene3D" id="2.60.120.740">
    <property type="match status" value="1"/>
</dbReference>
<dbReference type="InterPro" id="IPR043159">
    <property type="entry name" value="Lectin_gal-bd_sf"/>
</dbReference>
<dbReference type="Pfam" id="PF02140">
    <property type="entry name" value="SUEL_Lectin"/>
    <property type="match status" value="1"/>
</dbReference>
<reference evidence="4" key="1">
    <citation type="journal article" date="2008" name="Nature">
        <title>The amphioxus genome and the evolution of the chordate karyotype.</title>
        <authorList>
            <consortium name="US DOE Joint Genome Institute (JGI-PGF)"/>
            <person name="Putnam N.H."/>
            <person name="Butts T."/>
            <person name="Ferrier D.E.K."/>
            <person name="Furlong R.F."/>
            <person name="Hellsten U."/>
            <person name="Kawashima T."/>
            <person name="Robinson-Rechavi M."/>
            <person name="Shoguchi E."/>
            <person name="Terry A."/>
            <person name="Yu J.-K."/>
            <person name="Benito-Gutierrez E.L."/>
            <person name="Dubchak I."/>
            <person name="Garcia-Fernandez J."/>
            <person name="Gibson-Brown J.J."/>
            <person name="Grigoriev I.V."/>
            <person name="Horton A.C."/>
            <person name="de Jong P.J."/>
            <person name="Jurka J."/>
            <person name="Kapitonov V.V."/>
            <person name="Kohara Y."/>
            <person name="Kuroki Y."/>
            <person name="Lindquist E."/>
            <person name="Lucas S."/>
            <person name="Osoegawa K."/>
            <person name="Pennacchio L.A."/>
            <person name="Salamov A.A."/>
            <person name="Satou Y."/>
            <person name="Sauka-Spengler T."/>
            <person name="Schmutz J."/>
            <person name="Shin-I T."/>
            <person name="Toyoda A."/>
            <person name="Bronner-Fraser M."/>
            <person name="Fujiyama A."/>
            <person name="Holland L.Z."/>
            <person name="Holland P.W.H."/>
            <person name="Satoh N."/>
            <person name="Rokhsar D.S."/>
        </authorList>
    </citation>
    <scope>NUCLEOTIDE SEQUENCE [LARGE SCALE GENOMIC DNA]</scope>
    <source>
        <strain evidence="4">S238N-H82</strain>
        <tissue evidence="4">Testes</tissue>
    </source>
</reference>
<feature type="region of interest" description="Disordered" evidence="1">
    <location>
        <begin position="1"/>
        <end position="36"/>
    </location>
</feature>
<dbReference type="PANTHER" id="PTHR46780">
    <property type="entry name" value="PROTEIN EVA-1"/>
    <property type="match status" value="1"/>
</dbReference>
<feature type="compositionally biased region" description="Basic and acidic residues" evidence="1">
    <location>
        <begin position="1"/>
        <end position="25"/>
    </location>
</feature>
<evidence type="ECO:0000313" key="4">
    <source>
        <dbReference type="EMBL" id="EEN42052.1"/>
    </source>
</evidence>
<feature type="transmembrane region" description="Helical" evidence="2">
    <location>
        <begin position="288"/>
        <end position="312"/>
    </location>
</feature>
<accession>C3ZZI5</accession>
<dbReference type="eggNOG" id="ENOG502SAG6">
    <property type="taxonomic scope" value="Eukaryota"/>
</dbReference>
<evidence type="ECO:0000256" key="2">
    <source>
        <dbReference type="SAM" id="Phobius"/>
    </source>
</evidence>
<keyword evidence="2" id="KW-0812">Transmembrane</keyword>
<organism>
    <name type="scientific">Branchiostoma floridae</name>
    <name type="common">Florida lancelet</name>
    <name type="synonym">Amphioxus</name>
    <dbReference type="NCBI Taxonomy" id="7739"/>
    <lineage>
        <taxon>Eukaryota</taxon>
        <taxon>Metazoa</taxon>
        <taxon>Chordata</taxon>
        <taxon>Cephalochordata</taxon>
        <taxon>Leptocardii</taxon>
        <taxon>Amphioxiformes</taxon>
        <taxon>Branchiostomatidae</taxon>
        <taxon>Branchiostoma</taxon>
    </lineage>
</organism>
<dbReference type="GO" id="GO:0030246">
    <property type="term" value="F:carbohydrate binding"/>
    <property type="evidence" value="ECO:0007669"/>
    <property type="project" value="InterPro"/>
</dbReference>
<dbReference type="AlphaFoldDB" id="C3ZZI5"/>
<protein>
    <recommendedName>
        <fullName evidence="3">SUEL-type lectin domain-containing protein</fullName>
    </recommendedName>
</protein>
<dbReference type="CDD" id="cd22827">
    <property type="entry name" value="Gal_Rha_Lectin_SUL-I-like"/>
    <property type="match status" value="1"/>
</dbReference>
<dbReference type="EMBL" id="GG666752">
    <property type="protein sequence ID" value="EEN42052.1"/>
    <property type="molecule type" value="Genomic_DNA"/>
</dbReference>
<feature type="compositionally biased region" description="Polar residues" evidence="1">
    <location>
        <begin position="453"/>
        <end position="467"/>
    </location>
</feature>
<dbReference type="InParanoid" id="C3ZZI5"/>
<keyword evidence="2" id="KW-0472">Membrane</keyword>
<feature type="region of interest" description="Disordered" evidence="1">
    <location>
        <begin position="453"/>
        <end position="481"/>
    </location>
</feature>
<evidence type="ECO:0000256" key="1">
    <source>
        <dbReference type="SAM" id="MobiDB-lite"/>
    </source>
</evidence>
<feature type="domain" description="SUEL-type lectin" evidence="3">
    <location>
        <begin position="507"/>
        <end position="595"/>
    </location>
</feature>
<evidence type="ECO:0000259" key="3">
    <source>
        <dbReference type="PROSITE" id="PS50228"/>
    </source>
</evidence>
<feature type="compositionally biased region" description="Basic and acidic residues" evidence="1">
    <location>
        <begin position="265"/>
        <end position="274"/>
    </location>
</feature>
<gene>
    <name evidence="4" type="ORF">BRAFLDRAFT_110129</name>
</gene>